<gene>
    <name evidence="2" type="ORF">E4L98_12540</name>
</gene>
<dbReference type="Proteomes" id="UP000297729">
    <property type="component" value="Unassembled WGS sequence"/>
</dbReference>
<dbReference type="SUPFAM" id="SSF53474">
    <property type="entry name" value="alpha/beta-Hydrolases"/>
    <property type="match status" value="1"/>
</dbReference>
<dbReference type="Gene3D" id="3.40.50.1820">
    <property type="entry name" value="alpha/beta hydrolase"/>
    <property type="match status" value="1"/>
</dbReference>
<organism evidence="2 3">
    <name type="scientific">Duganella callida</name>
    <dbReference type="NCBI Taxonomy" id="2561932"/>
    <lineage>
        <taxon>Bacteria</taxon>
        <taxon>Pseudomonadati</taxon>
        <taxon>Pseudomonadota</taxon>
        <taxon>Betaproteobacteria</taxon>
        <taxon>Burkholderiales</taxon>
        <taxon>Oxalobacteraceae</taxon>
        <taxon>Telluria group</taxon>
        <taxon>Duganella</taxon>
    </lineage>
</organism>
<evidence type="ECO:0000259" key="1">
    <source>
        <dbReference type="Pfam" id="PF12146"/>
    </source>
</evidence>
<reference evidence="2 3" key="1">
    <citation type="submission" date="2019-03" db="EMBL/GenBank/DDBJ databases">
        <title>Draft Genome Sequence of Duganella callidus sp. nov., a Novel Duganella Species Isolated from Cultivated Soil.</title>
        <authorList>
            <person name="Raths R."/>
            <person name="Peta V."/>
            <person name="Bucking H."/>
        </authorList>
    </citation>
    <scope>NUCLEOTIDE SEQUENCE [LARGE SCALE GENOMIC DNA]</scope>
    <source>
        <strain evidence="2 3">DN04</strain>
    </source>
</reference>
<comment type="caution">
    <text evidence="2">The sequence shown here is derived from an EMBL/GenBank/DDBJ whole genome shotgun (WGS) entry which is preliminary data.</text>
</comment>
<dbReference type="InterPro" id="IPR029058">
    <property type="entry name" value="AB_hydrolase_fold"/>
</dbReference>
<feature type="domain" description="Serine aminopeptidase S33" evidence="1">
    <location>
        <begin position="27"/>
        <end position="148"/>
    </location>
</feature>
<sequence>MAATPFFLAREQGQRFCLAHAPAGRCRGALLYLHPFAEEMNKTRRMAALQARALAEAGYAVLQLDLAGCGDSSGDFADASWDGWLADVAAGRQWLEQQYDQPVTLWGLRTGALLALDYARTAARAPRRLLLWQPVLNGATFLTQFLRLRMANALLAEGRQGAAEDTQTLRATLQGGAPLEVAGYTLAPALAASLDGLDAIRLPAPACPVDWFELVAAADRPLPIPATRLAAAWREQGCPLTQQAIVGPSFWATQEISVSPALLAATSALFTGAAP</sequence>
<dbReference type="InterPro" id="IPR017532">
    <property type="entry name" value="Hydrolase-2_PEP"/>
</dbReference>
<accession>A0A4Y9SFW2</accession>
<dbReference type="InterPro" id="IPR022742">
    <property type="entry name" value="Hydrolase_4"/>
</dbReference>
<keyword evidence="2" id="KW-0378">Hydrolase</keyword>
<proteinExistence type="predicted"/>
<keyword evidence="3" id="KW-1185">Reference proteome</keyword>
<protein>
    <submittedName>
        <fullName evidence="2">Hydrolase 2, exosortase A system-associated</fullName>
    </submittedName>
</protein>
<dbReference type="Pfam" id="PF12146">
    <property type="entry name" value="Hydrolase_4"/>
    <property type="match status" value="1"/>
</dbReference>
<name>A0A4Y9SFW2_9BURK</name>
<evidence type="ECO:0000313" key="3">
    <source>
        <dbReference type="Proteomes" id="UP000297729"/>
    </source>
</evidence>
<dbReference type="AlphaFoldDB" id="A0A4Y9SFW2"/>
<dbReference type="NCBIfam" id="TIGR03101">
    <property type="entry name" value="hydr2_PEP"/>
    <property type="match status" value="1"/>
</dbReference>
<evidence type="ECO:0000313" key="2">
    <source>
        <dbReference type="EMBL" id="TFW22066.1"/>
    </source>
</evidence>
<dbReference type="OrthoDB" id="8525674at2"/>
<dbReference type="EMBL" id="SPVG01000127">
    <property type="protein sequence ID" value="TFW22066.1"/>
    <property type="molecule type" value="Genomic_DNA"/>
</dbReference>
<dbReference type="GO" id="GO:0016787">
    <property type="term" value="F:hydrolase activity"/>
    <property type="evidence" value="ECO:0007669"/>
    <property type="project" value="UniProtKB-KW"/>
</dbReference>